<keyword evidence="7" id="KW-0342">GTP-binding</keyword>
<protein>
    <recommendedName>
        <fullName evidence="8">Hydrogenase maturation factor HypB</fullName>
    </recommendedName>
</protein>
<organism evidence="10 11">
    <name type="scientific">Aestuariivirga litoralis</name>
    <dbReference type="NCBI Taxonomy" id="2650924"/>
    <lineage>
        <taxon>Bacteria</taxon>
        <taxon>Pseudomonadati</taxon>
        <taxon>Pseudomonadota</taxon>
        <taxon>Alphaproteobacteria</taxon>
        <taxon>Hyphomicrobiales</taxon>
        <taxon>Aestuariivirgaceae</taxon>
        <taxon>Aestuariivirga</taxon>
    </lineage>
</organism>
<evidence type="ECO:0000313" key="10">
    <source>
        <dbReference type="EMBL" id="PZF76462.1"/>
    </source>
</evidence>
<evidence type="ECO:0000256" key="2">
    <source>
        <dbReference type="ARBA" id="ARBA00022596"/>
    </source>
</evidence>
<sequence length="257" mass="27334">MCVTCGCHSDAVKIGGIDYTFPAVTQPALGAHAASTEARRIVQIERDILSKNDAEAEANRAFFRANGIMSVNLVSSPGSGKTTLLVRSVADLMPMIPVAVIEGDQQTSNDAERIRATGAPALQINTGRGCHLDSHMVARALPLLAPRPQSYLFIENVGNLVCPSAFDLGEGARAVVISVTEGEDKPVKYPDMFASADVVLVNKIDLLPHLSFDVAALEGSVRKVNRRAEILKVSATTGAGLENWYGWLAARRAALLA</sequence>
<dbReference type="CDD" id="cd05390">
    <property type="entry name" value="HypB"/>
    <property type="match status" value="1"/>
</dbReference>
<evidence type="ECO:0000256" key="4">
    <source>
        <dbReference type="ARBA" id="ARBA00022741"/>
    </source>
</evidence>
<keyword evidence="6" id="KW-0862">Zinc</keyword>
<dbReference type="PANTHER" id="PTHR30134">
    <property type="entry name" value="HYDROGENASE PROTEIN ASSEMBLY PROTEIN, NICKEL CHAPERONE"/>
    <property type="match status" value="1"/>
</dbReference>
<keyword evidence="5" id="KW-0378">Hydrolase</keyword>
<dbReference type="GO" id="GO:0005525">
    <property type="term" value="F:GTP binding"/>
    <property type="evidence" value="ECO:0007669"/>
    <property type="project" value="UniProtKB-KW"/>
</dbReference>
<evidence type="ECO:0000256" key="6">
    <source>
        <dbReference type="ARBA" id="ARBA00022833"/>
    </source>
</evidence>
<dbReference type="Gene3D" id="3.40.50.300">
    <property type="entry name" value="P-loop containing nucleotide triphosphate hydrolases"/>
    <property type="match status" value="1"/>
</dbReference>
<reference evidence="11" key="1">
    <citation type="submission" date="2018-06" db="EMBL/GenBank/DDBJ databases">
        <title>Aestuariibacter litoralis strain KCTC 52945T.</title>
        <authorList>
            <person name="Li X."/>
            <person name="Salam N."/>
            <person name="Li J.-L."/>
            <person name="Chen Y.-M."/>
            <person name="Yang Z.-W."/>
            <person name="Zhang L.-Y."/>
            <person name="Han M.-X."/>
            <person name="Xiao M."/>
            <person name="Li W.-J."/>
        </authorList>
    </citation>
    <scope>NUCLEOTIDE SEQUENCE [LARGE SCALE GENOMIC DNA]</scope>
    <source>
        <strain evidence="11">KCTC 52945</strain>
    </source>
</reference>
<dbReference type="SUPFAM" id="SSF52540">
    <property type="entry name" value="P-loop containing nucleoside triphosphate hydrolases"/>
    <property type="match status" value="1"/>
</dbReference>
<accession>A0A2W2AS47</accession>
<keyword evidence="11" id="KW-1185">Reference proteome</keyword>
<comment type="similarity">
    <text evidence="1">Belongs to the SIMIBI class G3E GTPase family. HypB/HupM subfamily.</text>
</comment>
<dbReference type="InterPro" id="IPR004392">
    <property type="entry name" value="Hyd_mat_HypB"/>
</dbReference>
<evidence type="ECO:0000256" key="7">
    <source>
        <dbReference type="ARBA" id="ARBA00023134"/>
    </source>
</evidence>
<keyword evidence="3" id="KW-0479">Metal-binding</keyword>
<evidence type="ECO:0000256" key="8">
    <source>
        <dbReference type="ARBA" id="ARBA00035238"/>
    </source>
</evidence>
<dbReference type="RefSeq" id="WP_111198698.1">
    <property type="nucleotide sequence ID" value="NZ_QKVK01000005.1"/>
</dbReference>
<gene>
    <name evidence="10" type="primary">hypB</name>
    <name evidence="10" type="ORF">DK847_11655</name>
</gene>
<evidence type="ECO:0000256" key="5">
    <source>
        <dbReference type="ARBA" id="ARBA00022801"/>
    </source>
</evidence>
<evidence type="ECO:0000313" key="11">
    <source>
        <dbReference type="Proteomes" id="UP000248795"/>
    </source>
</evidence>
<dbReference type="EMBL" id="QKVK01000005">
    <property type="protein sequence ID" value="PZF76462.1"/>
    <property type="molecule type" value="Genomic_DNA"/>
</dbReference>
<feature type="domain" description="CobW/HypB/UreG nucleotide-binding" evidence="9">
    <location>
        <begin position="72"/>
        <end position="231"/>
    </location>
</feature>
<evidence type="ECO:0000259" key="9">
    <source>
        <dbReference type="Pfam" id="PF02492"/>
    </source>
</evidence>
<dbReference type="GO" id="GO:0051604">
    <property type="term" value="P:protein maturation"/>
    <property type="evidence" value="ECO:0007669"/>
    <property type="project" value="InterPro"/>
</dbReference>
<proteinExistence type="inferred from homology"/>
<dbReference type="GO" id="GO:0008270">
    <property type="term" value="F:zinc ion binding"/>
    <property type="evidence" value="ECO:0007669"/>
    <property type="project" value="TreeGrafter"/>
</dbReference>
<evidence type="ECO:0000256" key="1">
    <source>
        <dbReference type="ARBA" id="ARBA00006211"/>
    </source>
</evidence>
<dbReference type="NCBIfam" id="TIGR00073">
    <property type="entry name" value="hypB"/>
    <property type="match status" value="1"/>
</dbReference>
<dbReference type="AlphaFoldDB" id="A0A2W2AS47"/>
<comment type="caution">
    <text evidence="10">The sequence shown here is derived from an EMBL/GenBank/DDBJ whole genome shotgun (WGS) entry which is preliminary data.</text>
</comment>
<dbReference type="PIRSF" id="PIRSF005624">
    <property type="entry name" value="Ni-bind_GTPase"/>
    <property type="match status" value="1"/>
</dbReference>
<dbReference type="GO" id="GO:0016151">
    <property type="term" value="F:nickel cation binding"/>
    <property type="evidence" value="ECO:0007669"/>
    <property type="project" value="InterPro"/>
</dbReference>
<dbReference type="GO" id="GO:0003924">
    <property type="term" value="F:GTPase activity"/>
    <property type="evidence" value="ECO:0007669"/>
    <property type="project" value="InterPro"/>
</dbReference>
<evidence type="ECO:0000256" key="3">
    <source>
        <dbReference type="ARBA" id="ARBA00022723"/>
    </source>
</evidence>
<dbReference type="PANTHER" id="PTHR30134:SF2">
    <property type="entry name" value="HYDROGENASE MATURATION FACTOR HYPB"/>
    <property type="match status" value="1"/>
</dbReference>
<dbReference type="Pfam" id="PF02492">
    <property type="entry name" value="cobW"/>
    <property type="match status" value="1"/>
</dbReference>
<dbReference type="Proteomes" id="UP000248795">
    <property type="component" value="Unassembled WGS sequence"/>
</dbReference>
<dbReference type="InterPro" id="IPR027417">
    <property type="entry name" value="P-loop_NTPase"/>
</dbReference>
<keyword evidence="2" id="KW-0533">Nickel</keyword>
<keyword evidence="4" id="KW-0547">Nucleotide-binding</keyword>
<dbReference type="InterPro" id="IPR003495">
    <property type="entry name" value="CobW/HypB/UreG_nucleotide-bd"/>
</dbReference>
<name>A0A2W2AS47_9HYPH</name>